<feature type="compositionally biased region" description="Low complexity" evidence="1">
    <location>
        <begin position="1"/>
        <end position="10"/>
    </location>
</feature>
<evidence type="ECO:0000256" key="1">
    <source>
        <dbReference type="SAM" id="MobiDB-lite"/>
    </source>
</evidence>
<comment type="caution">
    <text evidence="3">The sequence shown here is derived from an EMBL/GenBank/DDBJ whole genome shotgun (WGS) entry which is preliminary data.</text>
</comment>
<dbReference type="EMBL" id="RSCD01000009">
    <property type="protein sequence ID" value="RSH90776.1"/>
    <property type="molecule type" value="Genomic_DNA"/>
</dbReference>
<reference evidence="3 4" key="1">
    <citation type="submission" date="2018-11" db="EMBL/GenBank/DDBJ databases">
        <title>Genome sequence of Saitozyma podzolica DSM 27192.</title>
        <authorList>
            <person name="Aliyu H."/>
            <person name="Gorte O."/>
            <person name="Ochsenreither K."/>
        </authorList>
    </citation>
    <scope>NUCLEOTIDE SEQUENCE [LARGE SCALE GENOMIC DNA]</scope>
    <source>
        <strain evidence="3 4">DSM 27192</strain>
    </source>
</reference>
<organism evidence="3 4">
    <name type="scientific">Saitozyma podzolica</name>
    <dbReference type="NCBI Taxonomy" id="1890683"/>
    <lineage>
        <taxon>Eukaryota</taxon>
        <taxon>Fungi</taxon>
        <taxon>Dikarya</taxon>
        <taxon>Basidiomycota</taxon>
        <taxon>Agaricomycotina</taxon>
        <taxon>Tremellomycetes</taxon>
        <taxon>Tremellales</taxon>
        <taxon>Trimorphomycetaceae</taxon>
        <taxon>Saitozyma</taxon>
    </lineage>
</organism>
<name>A0A427YI57_9TREE</name>
<evidence type="ECO:0000256" key="2">
    <source>
        <dbReference type="SAM" id="Phobius"/>
    </source>
</evidence>
<dbReference type="OrthoDB" id="2564904at2759"/>
<keyword evidence="2" id="KW-0812">Transmembrane</keyword>
<proteinExistence type="predicted"/>
<feature type="transmembrane region" description="Helical" evidence="2">
    <location>
        <begin position="342"/>
        <end position="363"/>
    </location>
</feature>
<dbReference type="Proteomes" id="UP000279259">
    <property type="component" value="Unassembled WGS sequence"/>
</dbReference>
<keyword evidence="2" id="KW-1133">Transmembrane helix</keyword>
<feature type="region of interest" description="Disordered" evidence="1">
    <location>
        <begin position="1"/>
        <end position="38"/>
    </location>
</feature>
<keyword evidence="2" id="KW-0472">Membrane</keyword>
<evidence type="ECO:0008006" key="5">
    <source>
        <dbReference type="Google" id="ProtNLM"/>
    </source>
</evidence>
<feature type="region of interest" description="Disordered" evidence="1">
    <location>
        <begin position="267"/>
        <end position="312"/>
    </location>
</feature>
<gene>
    <name evidence="3" type="ORF">EHS25_009951</name>
</gene>
<sequence length="364" mass="36501">MLPSSSLFSKPPLPPSPKSPPPVLTAPRTPPPPPSLQSEPVVVAYCTKQRNGARLIPDGAITAAHFIKTPLYVQIYGFWDGTKVNIPSGDTGGELDPHGAENLGNPIGGNVTSNVNGQDVFYEEWMSFISYDQFCLRICTAQSANVSTALQCEHELDIMGCQFVMAISDFYQSNNSFTSCDGEPAAPPGLYPQADGSVSTFRQRYTGTYTDGAGATQLWTVGQTVTPSAPAFYPATSNCVTYSTISNGVNTANYAVTAIPTTLSGGSSGAATGVGSTSQAAPSTSARSTSGSGSASASRSGSAGASGSASASASGSRASSGSAAASSAAAGKAAGTGMGMGMGMGMGGALVLLAGVVIGGVVVL</sequence>
<protein>
    <recommendedName>
        <fullName evidence="5">Glycoprotein</fullName>
    </recommendedName>
</protein>
<dbReference type="AlphaFoldDB" id="A0A427YI57"/>
<keyword evidence="4" id="KW-1185">Reference proteome</keyword>
<evidence type="ECO:0000313" key="4">
    <source>
        <dbReference type="Proteomes" id="UP000279259"/>
    </source>
</evidence>
<dbReference type="STRING" id="1890683.A0A427YI57"/>
<evidence type="ECO:0000313" key="3">
    <source>
        <dbReference type="EMBL" id="RSH90776.1"/>
    </source>
</evidence>
<feature type="compositionally biased region" description="Pro residues" evidence="1">
    <location>
        <begin position="11"/>
        <end position="35"/>
    </location>
</feature>
<accession>A0A427YI57</accession>